<dbReference type="SUPFAM" id="SSF51726">
    <property type="entry name" value="UROD/MetE-like"/>
    <property type="match status" value="1"/>
</dbReference>
<dbReference type="InterPro" id="IPR038071">
    <property type="entry name" value="UROD/MetE-like_sf"/>
</dbReference>
<accession>A0A0F9G0K0</accession>
<proteinExistence type="predicted"/>
<protein>
    <recommendedName>
        <fullName evidence="1">Uroporphyrinogen decarboxylase (URO-D) domain-containing protein</fullName>
    </recommendedName>
</protein>
<feature type="domain" description="Uroporphyrinogen decarboxylase (URO-D)" evidence="1">
    <location>
        <begin position="2"/>
        <end position="184"/>
    </location>
</feature>
<dbReference type="EMBL" id="LAZR01021821">
    <property type="protein sequence ID" value="KKL84006.1"/>
    <property type="molecule type" value="Genomic_DNA"/>
</dbReference>
<dbReference type="InterPro" id="IPR052024">
    <property type="entry name" value="Methanogen_methyltrans"/>
</dbReference>
<evidence type="ECO:0000313" key="2">
    <source>
        <dbReference type="EMBL" id="KKL84006.1"/>
    </source>
</evidence>
<dbReference type="GO" id="GO:0004853">
    <property type="term" value="F:uroporphyrinogen decarboxylase activity"/>
    <property type="evidence" value="ECO:0007669"/>
    <property type="project" value="InterPro"/>
</dbReference>
<feature type="non-terminal residue" evidence="2">
    <location>
        <position position="1"/>
    </location>
</feature>
<organism evidence="2">
    <name type="scientific">marine sediment metagenome</name>
    <dbReference type="NCBI Taxonomy" id="412755"/>
    <lineage>
        <taxon>unclassified sequences</taxon>
        <taxon>metagenomes</taxon>
        <taxon>ecological metagenomes</taxon>
    </lineage>
</organism>
<dbReference type="PANTHER" id="PTHR47099">
    <property type="entry name" value="METHYLCOBAMIDE:COM METHYLTRANSFERASE MTBA"/>
    <property type="match status" value="1"/>
</dbReference>
<name>A0A0F9G0K0_9ZZZZ</name>
<sequence length="186" mass="20736">MMRATFKNPALVEKILDFATELLIHLYEPVVNDGTLEVISLADPTASGDMISKKQFERFALPYLKRFTDWATSKNVHTLLHVCGNTTDRLDLFPLTGASCISIDHKTDIEKAKEVLYGKMCFAGNVNPVDVMLQGSVELVESTCRQIIDIAGMDGAFVLVPGCDIPPNIPYENITKFIQTAKEWRL</sequence>
<gene>
    <name evidence="2" type="ORF">LCGC14_1969070</name>
</gene>
<dbReference type="Pfam" id="PF01208">
    <property type="entry name" value="URO-D"/>
    <property type="match status" value="1"/>
</dbReference>
<reference evidence="2" key="1">
    <citation type="journal article" date="2015" name="Nature">
        <title>Complex archaea that bridge the gap between prokaryotes and eukaryotes.</title>
        <authorList>
            <person name="Spang A."/>
            <person name="Saw J.H."/>
            <person name="Jorgensen S.L."/>
            <person name="Zaremba-Niedzwiedzka K."/>
            <person name="Martijn J."/>
            <person name="Lind A.E."/>
            <person name="van Eijk R."/>
            <person name="Schleper C."/>
            <person name="Guy L."/>
            <person name="Ettema T.J."/>
        </authorList>
    </citation>
    <scope>NUCLEOTIDE SEQUENCE</scope>
</reference>
<dbReference type="Gene3D" id="3.20.20.210">
    <property type="match status" value="1"/>
</dbReference>
<dbReference type="PANTHER" id="PTHR47099:SF1">
    <property type="entry name" value="METHYLCOBAMIDE:COM METHYLTRANSFERASE MTBA"/>
    <property type="match status" value="1"/>
</dbReference>
<dbReference type="GO" id="GO:0006779">
    <property type="term" value="P:porphyrin-containing compound biosynthetic process"/>
    <property type="evidence" value="ECO:0007669"/>
    <property type="project" value="InterPro"/>
</dbReference>
<dbReference type="InterPro" id="IPR000257">
    <property type="entry name" value="Uroporphyrinogen_deCOase"/>
</dbReference>
<dbReference type="AlphaFoldDB" id="A0A0F9G0K0"/>
<evidence type="ECO:0000259" key="1">
    <source>
        <dbReference type="Pfam" id="PF01208"/>
    </source>
</evidence>
<comment type="caution">
    <text evidence="2">The sequence shown here is derived from an EMBL/GenBank/DDBJ whole genome shotgun (WGS) entry which is preliminary data.</text>
</comment>